<evidence type="ECO:0000313" key="1">
    <source>
        <dbReference type="EMBL" id="OIQ80941.1"/>
    </source>
</evidence>
<comment type="caution">
    <text evidence="1">The sequence shown here is derived from an EMBL/GenBank/DDBJ whole genome shotgun (WGS) entry which is preliminary data.</text>
</comment>
<proteinExistence type="predicted"/>
<protein>
    <submittedName>
        <fullName evidence="1">Uncharacterized protein</fullName>
    </submittedName>
</protein>
<sequence length="263" mass="28527">MSEKSSLKDWLGFKGVEEAAPNPVDRIRELESQLSDLRSRRDITSLNQEEFEILATETAITIIKSAQGREAKAKALSDRILNESARQAKSTIDEAGLKAATLQSSAQAEGQKYVADAQAQANSTIAASMQQAAQIVDAAQRESKRLAEEAVREVGEYRQWLAGLVAETERHHKVQVQSLATAEGAILQSRAQLESAFERLVELKDNANGSPAKAVEPPVKPTLVQVPADVVQETLDESTDPSISVLPTEAVRSVGKRTADSRK</sequence>
<organism evidence="1">
    <name type="scientific">mine drainage metagenome</name>
    <dbReference type="NCBI Taxonomy" id="410659"/>
    <lineage>
        <taxon>unclassified sequences</taxon>
        <taxon>metagenomes</taxon>
        <taxon>ecological metagenomes</taxon>
    </lineage>
</organism>
<dbReference type="AlphaFoldDB" id="A0A1J5QYG2"/>
<dbReference type="EMBL" id="MLJW01000990">
    <property type="protein sequence ID" value="OIQ80941.1"/>
    <property type="molecule type" value="Genomic_DNA"/>
</dbReference>
<accession>A0A1J5QYG2</accession>
<reference evidence="1" key="1">
    <citation type="submission" date="2016-10" db="EMBL/GenBank/DDBJ databases">
        <title>Sequence of Gallionella enrichment culture.</title>
        <authorList>
            <person name="Poehlein A."/>
            <person name="Muehling M."/>
            <person name="Daniel R."/>
        </authorList>
    </citation>
    <scope>NUCLEOTIDE SEQUENCE</scope>
</reference>
<gene>
    <name evidence="1" type="ORF">GALL_372950</name>
</gene>
<name>A0A1J5QYG2_9ZZZZ</name>